<dbReference type="GO" id="GO:0006103">
    <property type="term" value="P:2-oxoglutarate metabolic process"/>
    <property type="evidence" value="ECO:0007669"/>
    <property type="project" value="TreeGrafter"/>
</dbReference>
<dbReference type="InterPro" id="IPR036188">
    <property type="entry name" value="FAD/NAD-bd_sf"/>
</dbReference>
<feature type="binding site" evidence="12">
    <location>
        <position position="316"/>
    </location>
    <ligand>
        <name>FAD</name>
        <dbReference type="ChEBI" id="CHEBI:57692"/>
    </ligand>
</feature>
<dbReference type="InterPro" id="IPR006258">
    <property type="entry name" value="Lipoamide_DH"/>
</dbReference>
<dbReference type="PANTHER" id="PTHR22912:SF160">
    <property type="entry name" value="DIHYDROLIPOYL DEHYDROGENASE"/>
    <property type="match status" value="1"/>
</dbReference>
<evidence type="ECO:0000256" key="8">
    <source>
        <dbReference type="ARBA" id="ARBA00023157"/>
    </source>
</evidence>
<dbReference type="NCBIfam" id="TIGR01350">
    <property type="entry name" value="lipoamide_DH"/>
    <property type="match status" value="1"/>
</dbReference>
<dbReference type="PRINTS" id="PR00368">
    <property type="entry name" value="FADPNR"/>
</dbReference>
<dbReference type="InterPro" id="IPR001100">
    <property type="entry name" value="Pyr_nuc-diS_OxRdtase"/>
</dbReference>
<dbReference type="EC" id="1.8.1.4" evidence="2 14"/>
<comment type="miscellaneous">
    <text evidence="14">The active site is a redox-active disulfide bond.</text>
</comment>
<feature type="binding site" evidence="12">
    <location>
        <begin position="149"/>
        <end position="151"/>
    </location>
    <ligand>
        <name>FAD</name>
        <dbReference type="ChEBI" id="CHEBI:57692"/>
    </ligand>
</feature>
<sequence length="471" mass="48520">MSEEIRADVLVLGGGPGGYVAAIRAGQLGLDTILVEADRPGGTCLLRGCIPSKALIHVAAKFAGMEHAAREPALGIGLSGPPTIDLAATMLWKDGIVDRLSGGVTALLKRAKVRVIRGWGTMRDGKTCEVAEADGSTTTVRAGSVVLATGSEPAALPSLPFGPKILSSTEILSLRERPRRLAVVGAGYIGLELGTVFARLGTQVTVIEAADTILPGFDAELAAPVARWLEAAGVTLHLGTKASGFRETEEGVTLALARGDGSVEELTADLVLVAAGRRPRIGGWGLDGLPIDRDGPFVRVDETCRTSMTGVYAIGDLVGEPLLAHKASAQGEMVAEVIAGRRRRFAPAAIPAICFTEPEIVSVGLSPAEAAARGLKTKVGRFPFAANGRALTLEGGRDGGFVRILANAADHRVIGVQAVGTHISELSAAFVTAIEMGAVLDDVAATIQAHPTLGEAFHEAALAALGHAIHA</sequence>
<feature type="binding site" evidence="12">
    <location>
        <position position="276"/>
    </location>
    <ligand>
        <name>NAD(+)</name>
        <dbReference type="ChEBI" id="CHEBI:57540"/>
    </ligand>
</feature>
<reference evidence="17 18" key="1">
    <citation type="submission" date="2019-03" db="EMBL/GenBank/DDBJ databases">
        <title>Genomic Encyclopedia of Type Strains, Phase IV (KMG-IV): sequencing the most valuable type-strain genomes for metagenomic binning, comparative biology and taxonomic classification.</title>
        <authorList>
            <person name="Goeker M."/>
        </authorList>
    </citation>
    <scope>NUCLEOTIDE SEQUENCE [LARGE SCALE GENOMIC DNA]</scope>
    <source>
        <strain evidence="17 18">DSM 25903</strain>
    </source>
</reference>
<evidence type="ECO:0000256" key="10">
    <source>
        <dbReference type="ARBA" id="ARBA00049187"/>
    </source>
</evidence>
<proteinExistence type="inferred from homology"/>
<accession>A0A4R7C719</accession>
<dbReference type="SUPFAM" id="SSF51905">
    <property type="entry name" value="FAD/NAD(P)-binding domain"/>
    <property type="match status" value="1"/>
</dbReference>
<evidence type="ECO:0000256" key="2">
    <source>
        <dbReference type="ARBA" id="ARBA00012608"/>
    </source>
</evidence>
<comment type="catalytic activity">
    <reaction evidence="10 14">
        <text>N(6)-[(R)-dihydrolipoyl]-L-lysyl-[protein] + NAD(+) = N(6)-[(R)-lipoyl]-L-lysyl-[protein] + NADH + H(+)</text>
        <dbReference type="Rhea" id="RHEA:15045"/>
        <dbReference type="Rhea" id="RHEA-COMP:10474"/>
        <dbReference type="Rhea" id="RHEA-COMP:10475"/>
        <dbReference type="ChEBI" id="CHEBI:15378"/>
        <dbReference type="ChEBI" id="CHEBI:57540"/>
        <dbReference type="ChEBI" id="CHEBI:57945"/>
        <dbReference type="ChEBI" id="CHEBI:83099"/>
        <dbReference type="ChEBI" id="CHEBI:83100"/>
        <dbReference type="EC" id="1.8.1.4"/>
    </reaction>
</comment>
<dbReference type="AlphaFoldDB" id="A0A4R7C719"/>
<evidence type="ECO:0000256" key="4">
    <source>
        <dbReference type="ARBA" id="ARBA00022630"/>
    </source>
</evidence>
<keyword evidence="4 14" id="KW-0285">Flavoprotein</keyword>
<dbReference type="PANTHER" id="PTHR22912">
    <property type="entry name" value="DISULFIDE OXIDOREDUCTASE"/>
    <property type="match status" value="1"/>
</dbReference>
<evidence type="ECO:0000259" key="15">
    <source>
        <dbReference type="Pfam" id="PF02852"/>
    </source>
</evidence>
<comment type="caution">
    <text evidence="17">The sequence shown here is derived from an EMBL/GenBank/DDBJ whole genome shotgun (WGS) entry which is preliminary data.</text>
</comment>
<dbReference type="GO" id="GO:0004148">
    <property type="term" value="F:dihydrolipoyl dehydrogenase (NADH) activity"/>
    <property type="evidence" value="ECO:0007669"/>
    <property type="project" value="UniProtKB-EC"/>
</dbReference>
<dbReference type="Pfam" id="PF07992">
    <property type="entry name" value="Pyr_redox_2"/>
    <property type="match status" value="1"/>
</dbReference>
<keyword evidence="6 14" id="KW-0560">Oxidoreductase</keyword>
<dbReference type="PROSITE" id="PS00076">
    <property type="entry name" value="PYRIDINE_REDOX_1"/>
    <property type="match status" value="1"/>
</dbReference>
<evidence type="ECO:0000259" key="16">
    <source>
        <dbReference type="Pfam" id="PF07992"/>
    </source>
</evidence>
<dbReference type="PIRSF" id="PIRSF000350">
    <property type="entry name" value="Mercury_reductase_MerA"/>
    <property type="match status" value="1"/>
</dbReference>
<dbReference type="SUPFAM" id="SSF55424">
    <property type="entry name" value="FAD/NAD-linked reductases, dimerisation (C-terminal) domain"/>
    <property type="match status" value="1"/>
</dbReference>
<dbReference type="InterPro" id="IPR050151">
    <property type="entry name" value="Class-I_Pyr_Nuc-Dis_Oxidored"/>
</dbReference>
<comment type="similarity">
    <text evidence="1 14">Belongs to the class-I pyridine nucleotide-disulfide oxidoreductase family.</text>
</comment>
<dbReference type="PRINTS" id="PR00411">
    <property type="entry name" value="PNDRDTASEI"/>
</dbReference>
<keyword evidence="5 12" id="KW-0274">FAD</keyword>
<keyword evidence="18" id="KW-1185">Reference proteome</keyword>
<dbReference type="InterPro" id="IPR004099">
    <property type="entry name" value="Pyr_nucl-diS_OxRdtase_dimer"/>
</dbReference>
<feature type="binding site" evidence="12">
    <location>
        <position position="120"/>
    </location>
    <ligand>
        <name>FAD</name>
        <dbReference type="ChEBI" id="CHEBI:57692"/>
    </ligand>
</feature>
<feature type="binding site" evidence="12">
    <location>
        <position position="53"/>
    </location>
    <ligand>
        <name>FAD</name>
        <dbReference type="ChEBI" id="CHEBI:57692"/>
    </ligand>
</feature>
<evidence type="ECO:0000256" key="9">
    <source>
        <dbReference type="ARBA" id="ARBA00023284"/>
    </source>
</evidence>
<evidence type="ECO:0000313" key="17">
    <source>
        <dbReference type="EMBL" id="TDR93035.1"/>
    </source>
</evidence>
<dbReference type="FunFam" id="3.30.390.30:FF:000001">
    <property type="entry name" value="Dihydrolipoyl dehydrogenase"/>
    <property type="match status" value="1"/>
</dbReference>
<evidence type="ECO:0000256" key="7">
    <source>
        <dbReference type="ARBA" id="ARBA00023027"/>
    </source>
</evidence>
<evidence type="ECO:0000313" key="18">
    <source>
        <dbReference type="Proteomes" id="UP000295122"/>
    </source>
</evidence>
<dbReference type="InterPro" id="IPR016156">
    <property type="entry name" value="FAD/NAD-linked_Rdtase_dimer_sf"/>
</dbReference>
<feature type="disulfide bond" description="Redox-active" evidence="13">
    <location>
        <begin position="44"/>
        <end position="49"/>
    </location>
</feature>
<keyword evidence="7 12" id="KW-0520">NAD</keyword>
<dbReference type="Gene3D" id="3.50.50.60">
    <property type="entry name" value="FAD/NAD(P)-binding domain"/>
    <property type="match status" value="2"/>
</dbReference>
<comment type="cofactor">
    <cofactor evidence="12 14">
        <name>FAD</name>
        <dbReference type="ChEBI" id="CHEBI:57692"/>
    </cofactor>
    <text evidence="12 14">Binds 1 FAD per subunit.</text>
</comment>
<keyword evidence="8" id="KW-1015">Disulfide bond</keyword>
<evidence type="ECO:0000256" key="13">
    <source>
        <dbReference type="PIRSR" id="PIRSR000350-4"/>
    </source>
</evidence>
<gene>
    <name evidence="17" type="ORF">EV668_0283</name>
</gene>
<evidence type="ECO:0000256" key="1">
    <source>
        <dbReference type="ARBA" id="ARBA00007532"/>
    </source>
</evidence>
<feature type="active site" description="Proton acceptor" evidence="11">
    <location>
        <position position="450"/>
    </location>
</feature>
<dbReference type="Gene3D" id="3.30.390.30">
    <property type="match status" value="1"/>
</dbReference>
<keyword evidence="9 14" id="KW-0676">Redox-active center</keyword>
<dbReference type="OrthoDB" id="9776382at2"/>
<evidence type="ECO:0000256" key="14">
    <source>
        <dbReference type="RuleBase" id="RU003692"/>
    </source>
</evidence>
<evidence type="ECO:0000256" key="12">
    <source>
        <dbReference type="PIRSR" id="PIRSR000350-3"/>
    </source>
</evidence>
<dbReference type="InterPro" id="IPR023753">
    <property type="entry name" value="FAD/NAD-binding_dom"/>
</dbReference>
<evidence type="ECO:0000256" key="3">
    <source>
        <dbReference type="ARBA" id="ARBA00016961"/>
    </source>
</evidence>
<protein>
    <recommendedName>
        <fullName evidence="3 14">Dihydrolipoyl dehydrogenase</fullName>
        <ecNumber evidence="2 14">1.8.1.4</ecNumber>
    </recommendedName>
</protein>
<organism evidence="17 18">
    <name type="scientific">Enterovirga rhinocerotis</name>
    <dbReference type="NCBI Taxonomy" id="1339210"/>
    <lineage>
        <taxon>Bacteria</taxon>
        <taxon>Pseudomonadati</taxon>
        <taxon>Pseudomonadota</taxon>
        <taxon>Alphaproteobacteria</taxon>
        <taxon>Hyphomicrobiales</taxon>
        <taxon>Methylobacteriaceae</taxon>
        <taxon>Enterovirga</taxon>
    </lineage>
</organism>
<keyword evidence="12" id="KW-0547">Nucleotide-binding</keyword>
<feature type="binding site" evidence="12">
    <location>
        <begin position="185"/>
        <end position="192"/>
    </location>
    <ligand>
        <name>NAD(+)</name>
        <dbReference type="ChEBI" id="CHEBI:57540"/>
    </ligand>
</feature>
<dbReference type="RefSeq" id="WP_133768069.1">
    <property type="nucleotide sequence ID" value="NZ_SNZR01000011.1"/>
</dbReference>
<dbReference type="InterPro" id="IPR012999">
    <property type="entry name" value="Pyr_OxRdtase_I_AS"/>
</dbReference>
<feature type="binding site" evidence="12">
    <location>
        <position position="208"/>
    </location>
    <ligand>
        <name>NAD(+)</name>
        <dbReference type="ChEBI" id="CHEBI:57540"/>
    </ligand>
</feature>
<dbReference type="Pfam" id="PF02852">
    <property type="entry name" value="Pyr_redox_dim"/>
    <property type="match status" value="1"/>
</dbReference>
<evidence type="ECO:0000256" key="6">
    <source>
        <dbReference type="ARBA" id="ARBA00023002"/>
    </source>
</evidence>
<name>A0A4R7C719_9HYPH</name>
<feature type="domain" description="Pyridine nucleotide-disulphide oxidoreductase dimerisation" evidence="15">
    <location>
        <begin position="350"/>
        <end position="461"/>
    </location>
</feature>
<evidence type="ECO:0000256" key="5">
    <source>
        <dbReference type="ARBA" id="ARBA00022827"/>
    </source>
</evidence>
<dbReference type="Proteomes" id="UP000295122">
    <property type="component" value="Unassembled WGS sequence"/>
</dbReference>
<dbReference type="GO" id="GO:0050660">
    <property type="term" value="F:flavin adenine dinucleotide binding"/>
    <property type="evidence" value="ECO:0007669"/>
    <property type="project" value="InterPro"/>
</dbReference>
<dbReference type="EMBL" id="SNZR01000011">
    <property type="protein sequence ID" value="TDR93035.1"/>
    <property type="molecule type" value="Genomic_DNA"/>
</dbReference>
<feature type="domain" description="FAD/NAD(P)-binding" evidence="16">
    <location>
        <begin position="8"/>
        <end position="331"/>
    </location>
</feature>
<evidence type="ECO:0000256" key="11">
    <source>
        <dbReference type="PIRSR" id="PIRSR000350-2"/>
    </source>
</evidence>